<gene>
    <name evidence="7" type="ORF">ACJMK2_018754</name>
</gene>
<feature type="chain" id="PRO_5044741959" description="SRCR domain-containing protein" evidence="5">
    <location>
        <begin position="21"/>
        <end position="504"/>
    </location>
</feature>
<evidence type="ECO:0000256" key="3">
    <source>
        <dbReference type="SAM" id="MobiDB-lite"/>
    </source>
</evidence>
<keyword evidence="5" id="KW-0732">Signal</keyword>
<dbReference type="Pfam" id="PF00530">
    <property type="entry name" value="SRCR"/>
    <property type="match status" value="2"/>
</dbReference>
<evidence type="ECO:0000256" key="1">
    <source>
        <dbReference type="ARBA" id="ARBA00023157"/>
    </source>
</evidence>
<dbReference type="PRINTS" id="PR00258">
    <property type="entry name" value="SPERACTRCPTR"/>
</dbReference>
<dbReference type="SMART" id="SM00202">
    <property type="entry name" value="SR"/>
    <property type="match status" value="2"/>
</dbReference>
<evidence type="ECO:0000259" key="6">
    <source>
        <dbReference type="PROSITE" id="PS50287"/>
    </source>
</evidence>
<feature type="transmembrane region" description="Helical" evidence="4">
    <location>
        <begin position="403"/>
        <end position="426"/>
    </location>
</feature>
<evidence type="ECO:0000256" key="5">
    <source>
        <dbReference type="SAM" id="SignalP"/>
    </source>
</evidence>
<dbReference type="Gene3D" id="3.10.250.10">
    <property type="entry name" value="SRCR-like domain"/>
    <property type="match status" value="2"/>
</dbReference>
<keyword evidence="4" id="KW-0812">Transmembrane</keyword>
<dbReference type="InterPro" id="IPR001190">
    <property type="entry name" value="SRCR"/>
</dbReference>
<proteinExistence type="predicted"/>
<feature type="domain" description="SRCR" evidence="6">
    <location>
        <begin position="134"/>
        <end position="226"/>
    </location>
</feature>
<keyword evidence="8" id="KW-1185">Reference proteome</keyword>
<reference evidence="7 8" key="1">
    <citation type="submission" date="2024-11" db="EMBL/GenBank/DDBJ databases">
        <title>Chromosome-level genome assembly of the freshwater bivalve Anodonta woodiana.</title>
        <authorList>
            <person name="Chen X."/>
        </authorList>
    </citation>
    <scope>NUCLEOTIDE SEQUENCE [LARGE SCALE GENOMIC DNA]</scope>
    <source>
        <strain evidence="7">MN2024</strain>
        <tissue evidence="7">Gills</tissue>
    </source>
</reference>
<dbReference type="AlphaFoldDB" id="A0ABD3UIA8"/>
<comment type="caution">
    <text evidence="7">The sequence shown here is derived from an EMBL/GenBank/DDBJ whole genome shotgun (WGS) entry which is preliminary data.</text>
</comment>
<evidence type="ECO:0000313" key="7">
    <source>
        <dbReference type="EMBL" id="KAL3847863.1"/>
    </source>
</evidence>
<dbReference type="InterPro" id="IPR050912">
    <property type="entry name" value="LOX-like_protein"/>
</dbReference>
<dbReference type="PANTHER" id="PTHR45817">
    <property type="entry name" value="LYSYL OXIDASE-LIKE-RELATED"/>
    <property type="match status" value="1"/>
</dbReference>
<comment type="caution">
    <text evidence="2">Lacks conserved residue(s) required for the propagation of feature annotation.</text>
</comment>
<dbReference type="Pfam" id="PF07699">
    <property type="entry name" value="Ephrin_rec_like"/>
    <property type="match status" value="2"/>
</dbReference>
<evidence type="ECO:0000313" key="8">
    <source>
        <dbReference type="Proteomes" id="UP001634394"/>
    </source>
</evidence>
<dbReference type="PANTHER" id="PTHR45817:SF8">
    <property type="entry name" value="LYSYL OXIDASE HOMOLOG 1"/>
    <property type="match status" value="1"/>
</dbReference>
<dbReference type="Gene3D" id="2.10.50.10">
    <property type="entry name" value="Tumor Necrosis Factor Receptor, subunit A, domain 2"/>
    <property type="match status" value="3"/>
</dbReference>
<dbReference type="SUPFAM" id="SSF56487">
    <property type="entry name" value="SRCR-like"/>
    <property type="match status" value="2"/>
</dbReference>
<dbReference type="EMBL" id="JBJQND010000016">
    <property type="protein sequence ID" value="KAL3847863.1"/>
    <property type="molecule type" value="Genomic_DNA"/>
</dbReference>
<evidence type="ECO:0000256" key="4">
    <source>
        <dbReference type="SAM" id="Phobius"/>
    </source>
</evidence>
<name>A0ABD3UIA8_SINWO</name>
<feature type="disulfide bond" evidence="2">
    <location>
        <begin position="197"/>
        <end position="207"/>
    </location>
</feature>
<sequence length="504" mass="55685">MQMIFCGLLFAVISRNYVTGEDIRLINGQNPLEGELQLLMDGIWSHVCYNIWTSANTRVVCRMLTNNTYRNYLTVFYAYRTCLYNITCSGEEQSIDECMKGVSFGNCLLSETVAVRCVGDKVTASSASLHGISVRLIDGYNVNEGKVEIGINGTWMRVANTKISWGNKEANVICSMLGYRSDNATGFHTTTLNDVRCVGNETTFERCSFRKGNSCSSSYHVAVNCSCVNYHCSGSNYSYCDTVLGTCQPGCSPGRYVSGYYCYPCSPGTYQPSTNQSRCYYCPFGTYQNLTGQSACKACPVGQYLSMIGSETPCNVCPPGTYQDQPGQISCKQCSIGTYQNKAEQAACVLCEQGTYQNSSGKTACIPCAGGNTTAGLGSTTQYKCYKVFRLRDDLPQQTNFDILIVGATFLAAVVIFDIISCALIIRRMEWKVKNSNNTQSDNKPKSPTQTVSGTNTNDTLNTRRRHDMQVIQREHANPTYHVQEQDYDELHSYCNTTIASLSI</sequence>
<feature type="compositionally biased region" description="Polar residues" evidence="3">
    <location>
        <begin position="436"/>
        <end position="454"/>
    </location>
</feature>
<feature type="domain" description="SRCR" evidence="6">
    <location>
        <begin position="23"/>
        <end position="118"/>
    </location>
</feature>
<dbReference type="InterPro" id="IPR011641">
    <property type="entry name" value="Tyr-kin_ephrin_A/B_rcpt-like"/>
</dbReference>
<keyword evidence="4" id="KW-1133">Transmembrane helix</keyword>
<feature type="disulfide bond" evidence="2">
    <location>
        <begin position="88"/>
        <end position="98"/>
    </location>
</feature>
<protein>
    <recommendedName>
        <fullName evidence="6">SRCR domain-containing protein</fullName>
    </recommendedName>
</protein>
<dbReference type="InterPro" id="IPR009030">
    <property type="entry name" value="Growth_fac_rcpt_cys_sf"/>
</dbReference>
<dbReference type="InterPro" id="IPR036772">
    <property type="entry name" value="SRCR-like_dom_sf"/>
</dbReference>
<dbReference type="CDD" id="cd00185">
    <property type="entry name" value="TNFRSF"/>
    <property type="match status" value="1"/>
</dbReference>
<dbReference type="SUPFAM" id="SSF57184">
    <property type="entry name" value="Growth factor receptor domain"/>
    <property type="match status" value="1"/>
</dbReference>
<keyword evidence="1 2" id="KW-1015">Disulfide bond</keyword>
<feature type="signal peptide" evidence="5">
    <location>
        <begin position="1"/>
        <end position="20"/>
    </location>
</feature>
<evidence type="ECO:0000256" key="2">
    <source>
        <dbReference type="PROSITE-ProRule" id="PRU00196"/>
    </source>
</evidence>
<dbReference type="SMART" id="SM01411">
    <property type="entry name" value="Ephrin_rec_like"/>
    <property type="match status" value="3"/>
</dbReference>
<organism evidence="7 8">
    <name type="scientific">Sinanodonta woodiana</name>
    <name type="common">Chinese pond mussel</name>
    <name type="synonym">Anodonta woodiana</name>
    <dbReference type="NCBI Taxonomy" id="1069815"/>
    <lineage>
        <taxon>Eukaryota</taxon>
        <taxon>Metazoa</taxon>
        <taxon>Spiralia</taxon>
        <taxon>Lophotrochozoa</taxon>
        <taxon>Mollusca</taxon>
        <taxon>Bivalvia</taxon>
        <taxon>Autobranchia</taxon>
        <taxon>Heteroconchia</taxon>
        <taxon>Palaeoheterodonta</taxon>
        <taxon>Unionida</taxon>
        <taxon>Unionoidea</taxon>
        <taxon>Unionidae</taxon>
        <taxon>Unioninae</taxon>
        <taxon>Sinanodonta</taxon>
    </lineage>
</organism>
<accession>A0ABD3UIA8</accession>
<dbReference type="PROSITE" id="PS50287">
    <property type="entry name" value="SRCR_2"/>
    <property type="match status" value="2"/>
</dbReference>
<feature type="region of interest" description="Disordered" evidence="3">
    <location>
        <begin position="436"/>
        <end position="465"/>
    </location>
</feature>
<keyword evidence="4" id="KW-0472">Membrane</keyword>
<dbReference type="Proteomes" id="UP001634394">
    <property type="component" value="Unassembled WGS sequence"/>
</dbReference>